<dbReference type="Gene3D" id="3.10.450.50">
    <property type="match status" value="1"/>
</dbReference>
<organism evidence="2 3">
    <name type="scientific">Stigmatella aurantiaca</name>
    <dbReference type="NCBI Taxonomy" id="41"/>
    <lineage>
        <taxon>Bacteria</taxon>
        <taxon>Pseudomonadati</taxon>
        <taxon>Myxococcota</taxon>
        <taxon>Myxococcia</taxon>
        <taxon>Myxococcales</taxon>
        <taxon>Cystobacterineae</taxon>
        <taxon>Archangiaceae</taxon>
        <taxon>Stigmatella</taxon>
    </lineage>
</organism>
<reference evidence="3" key="1">
    <citation type="submission" date="2016-10" db="EMBL/GenBank/DDBJ databases">
        <authorList>
            <person name="Varghese N."/>
            <person name="Submissions S."/>
        </authorList>
    </citation>
    <scope>NUCLEOTIDE SEQUENCE [LARGE SCALE GENOMIC DNA]</scope>
    <source>
        <strain evidence="3">DSM 17044</strain>
    </source>
</reference>
<keyword evidence="3" id="KW-1185">Reference proteome</keyword>
<dbReference type="SUPFAM" id="SSF54427">
    <property type="entry name" value="NTF2-like"/>
    <property type="match status" value="1"/>
</dbReference>
<dbReference type="InterPro" id="IPR032710">
    <property type="entry name" value="NTF2-like_dom_sf"/>
</dbReference>
<evidence type="ECO:0000259" key="1">
    <source>
        <dbReference type="Pfam" id="PF13577"/>
    </source>
</evidence>
<evidence type="ECO:0000313" key="3">
    <source>
        <dbReference type="Proteomes" id="UP000182719"/>
    </source>
</evidence>
<accession>A0A1H8FUI6</accession>
<proteinExistence type="predicted"/>
<evidence type="ECO:0000313" key="2">
    <source>
        <dbReference type="EMBL" id="SEN34927.1"/>
    </source>
</evidence>
<dbReference type="Proteomes" id="UP000182719">
    <property type="component" value="Unassembled WGS sequence"/>
</dbReference>
<dbReference type="RefSeq" id="WP_075011451.1">
    <property type="nucleotide sequence ID" value="NZ_FOAP01000039.1"/>
</dbReference>
<dbReference type="AlphaFoldDB" id="A0A1H8FUI6"/>
<protein>
    <submittedName>
        <fullName evidence="2">SnoaL-like domain-containing protein</fullName>
    </submittedName>
</protein>
<gene>
    <name evidence="2" type="ORF">SAMN05444354_13915</name>
</gene>
<dbReference type="InterPro" id="IPR037401">
    <property type="entry name" value="SnoaL-like"/>
</dbReference>
<dbReference type="Pfam" id="PF13577">
    <property type="entry name" value="SnoaL_4"/>
    <property type="match status" value="1"/>
</dbReference>
<dbReference type="OrthoDB" id="981191at2"/>
<feature type="domain" description="SnoaL-like" evidence="1">
    <location>
        <begin position="11"/>
        <end position="143"/>
    </location>
</feature>
<dbReference type="EMBL" id="FOAP01000039">
    <property type="protein sequence ID" value="SEN34927.1"/>
    <property type="molecule type" value="Genomic_DNA"/>
</dbReference>
<name>A0A1H8FUI6_STIAU</name>
<sequence length="167" mass="19018">METRAKDLQSVLDWMALQDLAAEYGQAIDAGHDTGDWSRWINVFTPQVTADYTRFRPGEQPFTVAREQLVEFAKQSLRGFARVQHATATSVRIQFKGPTQAEVMAYAEVAHYFLLGGVQQEWTIIARYTHQVEKTAEGWRIRAVLLDPVHYRGNLVGLDLVQGRRLV</sequence>